<keyword evidence="2" id="KW-1185">Reference proteome</keyword>
<name>A0A1J1IG18_9DIPT</name>
<dbReference type="Proteomes" id="UP000183832">
    <property type="component" value="Unassembled WGS sequence"/>
</dbReference>
<accession>A0A1J1IG18</accession>
<organism evidence="1 2">
    <name type="scientific">Clunio marinus</name>
    <dbReference type="NCBI Taxonomy" id="568069"/>
    <lineage>
        <taxon>Eukaryota</taxon>
        <taxon>Metazoa</taxon>
        <taxon>Ecdysozoa</taxon>
        <taxon>Arthropoda</taxon>
        <taxon>Hexapoda</taxon>
        <taxon>Insecta</taxon>
        <taxon>Pterygota</taxon>
        <taxon>Neoptera</taxon>
        <taxon>Endopterygota</taxon>
        <taxon>Diptera</taxon>
        <taxon>Nematocera</taxon>
        <taxon>Chironomoidea</taxon>
        <taxon>Chironomidae</taxon>
        <taxon>Clunio</taxon>
    </lineage>
</organism>
<evidence type="ECO:0000313" key="1">
    <source>
        <dbReference type="EMBL" id="CRK98706.1"/>
    </source>
</evidence>
<protein>
    <submittedName>
        <fullName evidence="1">CLUMA_CG012270, isoform A</fullName>
    </submittedName>
</protein>
<dbReference type="AlphaFoldDB" id="A0A1J1IG18"/>
<dbReference type="EMBL" id="CVRI01000048">
    <property type="protein sequence ID" value="CRK98706.1"/>
    <property type="molecule type" value="Genomic_DNA"/>
</dbReference>
<gene>
    <name evidence="1" type="ORF">CLUMA_CG012270</name>
</gene>
<evidence type="ECO:0000313" key="2">
    <source>
        <dbReference type="Proteomes" id="UP000183832"/>
    </source>
</evidence>
<proteinExistence type="predicted"/>
<reference evidence="1 2" key="1">
    <citation type="submission" date="2015-04" db="EMBL/GenBank/DDBJ databases">
        <authorList>
            <person name="Syromyatnikov M.Y."/>
            <person name="Popov V.N."/>
        </authorList>
    </citation>
    <scope>NUCLEOTIDE SEQUENCE [LARGE SCALE GENOMIC DNA]</scope>
</reference>
<sequence length="98" mass="11693">MDRDRKKRVEEMRIQREQPRMKEKLFQVRLLMLLCFQHLSNLFPSGSYLCFPMNSHHKKAVSSPPAHTGYEGFRQSLFLYELIRRFLSSDEKNHPPVG</sequence>